<dbReference type="Proteomes" id="UP000220752">
    <property type="component" value="Unassembled WGS sequence"/>
</dbReference>
<dbReference type="EMBL" id="NMTQ01000037">
    <property type="protein sequence ID" value="PDX57445.1"/>
    <property type="molecule type" value="Genomic_DNA"/>
</dbReference>
<dbReference type="Pfam" id="PF10934">
    <property type="entry name" value="Sheath_initiator"/>
    <property type="match status" value="1"/>
</dbReference>
<proteinExistence type="predicted"/>
<reference evidence="1 2" key="1">
    <citation type="journal article" date="2017" name="Front. Microbiol.">
        <title>New Insights into the Diversity of the Genus Faecalibacterium.</title>
        <authorList>
            <person name="Benevides L."/>
            <person name="Burman S."/>
            <person name="Martin R."/>
            <person name="Robert V."/>
            <person name="Thomas M."/>
            <person name="Miquel S."/>
            <person name="Chain F."/>
            <person name="Sokol H."/>
            <person name="Bermudez-Humaran L.G."/>
            <person name="Morrison M."/>
            <person name="Langella P."/>
            <person name="Azevedo V.A."/>
            <person name="Chatel J.M."/>
            <person name="Soares S."/>
        </authorList>
    </citation>
    <scope>NUCLEOTIDE SEQUENCE [LARGE SCALE GENOMIC DNA]</scope>
    <source>
        <strain evidence="2">CNCM I-4540</strain>
    </source>
</reference>
<gene>
    <name evidence="1" type="ORF">CGS46_13055</name>
</gene>
<protein>
    <recommendedName>
        <fullName evidence="3">DUF2634 domain-containing protein</fullName>
    </recommendedName>
</protein>
<evidence type="ECO:0000313" key="1">
    <source>
        <dbReference type="EMBL" id="PDX57445.1"/>
    </source>
</evidence>
<keyword evidence="2" id="KW-1185">Reference proteome</keyword>
<evidence type="ECO:0008006" key="3">
    <source>
        <dbReference type="Google" id="ProtNLM"/>
    </source>
</evidence>
<organism evidence="1 2">
    <name type="scientific">Faecalibacterium langellae</name>
    <dbReference type="NCBI Taxonomy" id="3435293"/>
    <lineage>
        <taxon>Bacteria</taxon>
        <taxon>Bacillati</taxon>
        <taxon>Bacillota</taxon>
        <taxon>Clostridia</taxon>
        <taxon>Eubacteriales</taxon>
        <taxon>Oscillospiraceae</taxon>
        <taxon>Faecalibacterium</taxon>
    </lineage>
</organism>
<name>A0A2A6Z7T8_9FIRM</name>
<evidence type="ECO:0000313" key="2">
    <source>
        <dbReference type="Proteomes" id="UP000220752"/>
    </source>
</evidence>
<comment type="caution">
    <text evidence="1">The sequence shown here is derived from an EMBL/GenBank/DDBJ whole genome shotgun (WGS) entry which is preliminary data.</text>
</comment>
<dbReference type="AlphaFoldDB" id="A0A2A6Z7T8"/>
<dbReference type="InterPro" id="IPR020288">
    <property type="entry name" value="Sheath_initiator"/>
</dbReference>
<sequence>MESCTTSSIEWRARWPERTSEMAVYIPINIADVQDAQEMSSRTYRLDLDAGRIVGFVDNLEAVQQAIRKAIITPRFKCLIYDKQYGSEIEDAVIAKDASREYAQSVIEGFVKDALAPDSRILECHDFDISFDKDQAQIVFTADTIYGEIEVEEVI</sequence>
<accession>A0A2A6Z7T8</accession>